<gene>
    <name evidence="2" type="ORF">VNO80_15999</name>
</gene>
<organism evidence="2 3">
    <name type="scientific">Phaseolus coccineus</name>
    <name type="common">Scarlet runner bean</name>
    <name type="synonym">Phaseolus multiflorus</name>
    <dbReference type="NCBI Taxonomy" id="3886"/>
    <lineage>
        <taxon>Eukaryota</taxon>
        <taxon>Viridiplantae</taxon>
        <taxon>Streptophyta</taxon>
        <taxon>Embryophyta</taxon>
        <taxon>Tracheophyta</taxon>
        <taxon>Spermatophyta</taxon>
        <taxon>Magnoliopsida</taxon>
        <taxon>eudicotyledons</taxon>
        <taxon>Gunneridae</taxon>
        <taxon>Pentapetalae</taxon>
        <taxon>rosids</taxon>
        <taxon>fabids</taxon>
        <taxon>Fabales</taxon>
        <taxon>Fabaceae</taxon>
        <taxon>Papilionoideae</taxon>
        <taxon>50 kb inversion clade</taxon>
        <taxon>NPAAA clade</taxon>
        <taxon>indigoferoid/millettioid clade</taxon>
        <taxon>Phaseoleae</taxon>
        <taxon>Phaseolus</taxon>
    </lineage>
</organism>
<dbReference type="AlphaFoldDB" id="A0AAN9MPW3"/>
<sequence length="96" mass="11071">MSLKTFFPKLSFPNLSFPNLSFNFRFPNLRYEMPVEKNWGKKSKEEGGERRRDGDSSGDKVWVIFSYNRIRRGQDNDQTASNDDSPSSLGDDVVES</sequence>
<evidence type="ECO:0000313" key="3">
    <source>
        <dbReference type="Proteomes" id="UP001374584"/>
    </source>
</evidence>
<comment type="caution">
    <text evidence="2">The sequence shown here is derived from an EMBL/GenBank/DDBJ whole genome shotgun (WGS) entry which is preliminary data.</text>
</comment>
<dbReference type="EMBL" id="JAYMYR010000006">
    <property type="protein sequence ID" value="KAK7356724.1"/>
    <property type="molecule type" value="Genomic_DNA"/>
</dbReference>
<evidence type="ECO:0000256" key="1">
    <source>
        <dbReference type="SAM" id="MobiDB-lite"/>
    </source>
</evidence>
<dbReference type="Proteomes" id="UP001374584">
    <property type="component" value="Unassembled WGS sequence"/>
</dbReference>
<proteinExistence type="predicted"/>
<feature type="region of interest" description="Disordered" evidence="1">
    <location>
        <begin position="73"/>
        <end position="96"/>
    </location>
</feature>
<reference evidence="2 3" key="1">
    <citation type="submission" date="2024-01" db="EMBL/GenBank/DDBJ databases">
        <title>The genomes of 5 underutilized Papilionoideae crops provide insights into root nodulation and disease resistanc.</title>
        <authorList>
            <person name="Jiang F."/>
        </authorList>
    </citation>
    <scope>NUCLEOTIDE SEQUENCE [LARGE SCALE GENOMIC DNA]</scope>
    <source>
        <strain evidence="2">JINMINGXINNONG_FW02</strain>
        <tissue evidence="2">Leaves</tissue>
    </source>
</reference>
<protein>
    <submittedName>
        <fullName evidence="2">Uncharacterized protein</fullName>
    </submittedName>
</protein>
<accession>A0AAN9MPW3</accession>
<keyword evidence="3" id="KW-1185">Reference proteome</keyword>
<name>A0AAN9MPW3_PHACN</name>
<feature type="region of interest" description="Disordered" evidence="1">
    <location>
        <begin position="37"/>
        <end position="57"/>
    </location>
</feature>
<feature type="compositionally biased region" description="Polar residues" evidence="1">
    <location>
        <begin position="76"/>
        <end position="88"/>
    </location>
</feature>
<evidence type="ECO:0000313" key="2">
    <source>
        <dbReference type="EMBL" id="KAK7356724.1"/>
    </source>
</evidence>